<comment type="caution">
    <text evidence="3">The sequence shown here is derived from an EMBL/GenBank/DDBJ whole genome shotgun (WGS) entry which is preliminary data.</text>
</comment>
<evidence type="ECO:0000313" key="3">
    <source>
        <dbReference type="EMBL" id="MDH0702564.1"/>
    </source>
</evidence>
<reference evidence="3" key="1">
    <citation type="submission" date="2022-09" db="EMBL/GenBank/DDBJ databases">
        <title>Intensive care unit water sources are persistently colonized with multi-drug resistant bacteria and are the site of extensive horizontal gene transfer of antibiotic resistance genes.</title>
        <authorList>
            <person name="Diorio-Toth L."/>
        </authorList>
    </citation>
    <scope>NUCLEOTIDE SEQUENCE</scope>
    <source>
        <strain evidence="3">GD03863</strain>
    </source>
</reference>
<dbReference type="InterPro" id="IPR049191">
    <property type="entry name" value="SutA_RBD"/>
</dbReference>
<dbReference type="AlphaFoldDB" id="A0AA42INE8"/>
<evidence type="ECO:0000313" key="4">
    <source>
        <dbReference type="Proteomes" id="UP001161137"/>
    </source>
</evidence>
<proteinExistence type="predicted"/>
<organism evidence="3 4">
    <name type="scientific">Ectopseudomonas toyotomiensis</name>
    <dbReference type="NCBI Taxonomy" id="554344"/>
    <lineage>
        <taxon>Bacteria</taxon>
        <taxon>Pseudomonadati</taxon>
        <taxon>Pseudomonadota</taxon>
        <taxon>Gammaproteobacteria</taxon>
        <taxon>Pseudomonadales</taxon>
        <taxon>Pseudomonadaceae</taxon>
        <taxon>Ectopseudomonas</taxon>
    </lineage>
</organism>
<dbReference type="Proteomes" id="UP001161137">
    <property type="component" value="Unassembled WGS sequence"/>
</dbReference>
<gene>
    <name evidence="3" type="ORF">N5D41_13845</name>
</gene>
<feature type="region of interest" description="Disordered" evidence="1">
    <location>
        <begin position="1"/>
        <end position="21"/>
    </location>
</feature>
<evidence type="ECO:0000259" key="2">
    <source>
        <dbReference type="Pfam" id="PF20661"/>
    </source>
</evidence>
<sequence>MGHPIFQDAPSRDMTKAQERQAELDAQVEAFLAKGGEIKTYDNLCRPVELATASKEPEAAASTCAHGIRLPHECAQCEAEASESDIAKFMEETFPATDDSRTEVQLVQTERGEVRLAEIPVPASIAVSPDDVWKRLRNDIAATKRRLDRLGKKVTGQ</sequence>
<name>A0AA42INE8_9GAMM</name>
<feature type="domain" description="Transcriptional regulator SutA RNAP-binding" evidence="2">
    <location>
        <begin position="16"/>
        <end position="39"/>
    </location>
</feature>
<protein>
    <recommendedName>
        <fullName evidence="2">Transcriptional regulator SutA RNAP-binding domain-containing protein</fullName>
    </recommendedName>
</protein>
<dbReference type="RefSeq" id="WP_279837056.1">
    <property type="nucleotide sequence ID" value="NZ_JAOCDH010000014.1"/>
</dbReference>
<feature type="compositionally biased region" description="Basic and acidic residues" evidence="1">
    <location>
        <begin position="10"/>
        <end position="21"/>
    </location>
</feature>
<dbReference type="Pfam" id="PF20661">
    <property type="entry name" value="SutA-RBD"/>
    <property type="match status" value="1"/>
</dbReference>
<accession>A0AA42INE8</accession>
<evidence type="ECO:0000256" key="1">
    <source>
        <dbReference type="SAM" id="MobiDB-lite"/>
    </source>
</evidence>
<dbReference type="EMBL" id="JAOCDH010000014">
    <property type="protein sequence ID" value="MDH0702564.1"/>
    <property type="molecule type" value="Genomic_DNA"/>
</dbReference>